<feature type="domain" description="C2H2-type" evidence="7">
    <location>
        <begin position="315"/>
        <end position="342"/>
    </location>
</feature>
<dbReference type="SMART" id="SM00355">
    <property type="entry name" value="ZnF_C2H2"/>
    <property type="match status" value="8"/>
</dbReference>
<keyword evidence="10" id="KW-1185">Reference proteome</keyword>
<evidence type="ECO:0000313" key="10">
    <source>
        <dbReference type="Proteomes" id="UP001153620"/>
    </source>
</evidence>
<reference evidence="9" key="1">
    <citation type="submission" date="2022-01" db="EMBL/GenBank/DDBJ databases">
        <authorList>
            <person name="King R."/>
        </authorList>
    </citation>
    <scope>NUCLEOTIDE SEQUENCE</scope>
</reference>
<organism evidence="9 10">
    <name type="scientific">Chironomus riparius</name>
    <dbReference type="NCBI Taxonomy" id="315576"/>
    <lineage>
        <taxon>Eukaryota</taxon>
        <taxon>Metazoa</taxon>
        <taxon>Ecdysozoa</taxon>
        <taxon>Arthropoda</taxon>
        <taxon>Hexapoda</taxon>
        <taxon>Insecta</taxon>
        <taxon>Pterygota</taxon>
        <taxon>Neoptera</taxon>
        <taxon>Endopterygota</taxon>
        <taxon>Diptera</taxon>
        <taxon>Nematocera</taxon>
        <taxon>Chironomoidea</taxon>
        <taxon>Chironomidae</taxon>
        <taxon>Chironominae</taxon>
        <taxon>Chironomus</taxon>
    </lineage>
</organism>
<feature type="binding site" evidence="6">
    <location>
        <position position="20"/>
    </location>
    <ligand>
        <name>Zn(2+)</name>
        <dbReference type="ChEBI" id="CHEBI:29105"/>
    </ligand>
</feature>
<dbReference type="InterPro" id="IPR008598">
    <property type="entry name" value="Di19_Zn-bd"/>
</dbReference>
<feature type="domain" description="ZAD" evidence="8">
    <location>
        <begin position="15"/>
        <end position="87"/>
    </location>
</feature>
<dbReference type="PANTHER" id="PTHR24379">
    <property type="entry name" value="KRAB AND ZINC FINGER DOMAIN-CONTAINING"/>
    <property type="match status" value="1"/>
</dbReference>
<evidence type="ECO:0000313" key="9">
    <source>
        <dbReference type="EMBL" id="CAG9802959.1"/>
    </source>
</evidence>
<dbReference type="PANTHER" id="PTHR24379:SF121">
    <property type="entry name" value="C2H2-TYPE DOMAIN-CONTAINING PROTEIN"/>
    <property type="match status" value="1"/>
</dbReference>
<feature type="binding site" evidence="6">
    <location>
        <position position="60"/>
    </location>
    <ligand>
        <name>Zn(2+)</name>
        <dbReference type="ChEBI" id="CHEBI:29105"/>
    </ligand>
</feature>
<feature type="binding site" evidence="6">
    <location>
        <position position="17"/>
    </location>
    <ligand>
        <name>Zn(2+)</name>
        <dbReference type="ChEBI" id="CHEBI:29105"/>
    </ligand>
</feature>
<dbReference type="OrthoDB" id="8117106at2759"/>
<dbReference type="Gene3D" id="3.30.160.60">
    <property type="entry name" value="Classic Zinc Finger"/>
    <property type="match status" value="3"/>
</dbReference>
<dbReference type="InterPro" id="IPR036236">
    <property type="entry name" value="Znf_C2H2_sf"/>
</dbReference>
<dbReference type="InterPro" id="IPR013087">
    <property type="entry name" value="Znf_C2H2_type"/>
</dbReference>
<dbReference type="Proteomes" id="UP001153620">
    <property type="component" value="Chromosome 2"/>
</dbReference>
<dbReference type="Pfam" id="PF05605">
    <property type="entry name" value="zf-Di19"/>
    <property type="match status" value="1"/>
</dbReference>
<evidence type="ECO:0000256" key="4">
    <source>
        <dbReference type="ARBA" id="ARBA00022833"/>
    </source>
</evidence>
<evidence type="ECO:0000259" key="7">
    <source>
        <dbReference type="PROSITE" id="PS50157"/>
    </source>
</evidence>
<dbReference type="SUPFAM" id="SSF57667">
    <property type="entry name" value="beta-beta-alpha zinc fingers"/>
    <property type="match status" value="3"/>
</dbReference>
<gene>
    <name evidence="9" type="ORF">CHIRRI_LOCUS5864</name>
</gene>
<dbReference type="GO" id="GO:0008270">
    <property type="term" value="F:zinc ion binding"/>
    <property type="evidence" value="ECO:0007669"/>
    <property type="project" value="UniProtKB-UniRule"/>
</dbReference>
<reference evidence="9" key="2">
    <citation type="submission" date="2022-10" db="EMBL/GenBank/DDBJ databases">
        <authorList>
            <consortium name="ENA_rothamsted_submissions"/>
            <consortium name="culmorum"/>
            <person name="King R."/>
        </authorList>
    </citation>
    <scope>NUCLEOTIDE SEQUENCE</scope>
</reference>
<keyword evidence="3 5" id="KW-0863">Zinc-finger</keyword>
<evidence type="ECO:0000256" key="3">
    <source>
        <dbReference type="ARBA" id="ARBA00022771"/>
    </source>
</evidence>
<dbReference type="EMBL" id="OU895878">
    <property type="protein sequence ID" value="CAG9802959.1"/>
    <property type="molecule type" value="Genomic_DNA"/>
</dbReference>
<sequence>MEEIENERQLVNNLQKCRCCFRMLIDDRKAVQIDEIIRNQFFSLTQIELISSELFANRICQLCQIDLQTFVDLRKDLVTKQTGLYELAGLDVNEPGDEIQEEQLDDYEIQMIETIKDDEFDNEVILEEIEEEPDEYDESEIIYDDNDSQNIADNVLKIEKIDENEEDTEFIVNYFNDSEMANDQSMSMSESPFESEICETCDMEVLKSHFKEHVELMHGDDNDCNKCHLKFHSKILLRKHINEVHVTDAKNRKMKRKLQYCPLCSKEYDYKKQLMDHIRSYHKKERNTQCTICKRKFYHRDLKKHMQHVHGEKKISCEVCGKLYTCIENLKLHLKYHSDPKYACEYENCDKKFHQKTLWEHHMLKHKNERSISCTECNNTFYTLRDLKRHNQRVHNKVSRKCFGCEMIFCRKDKYREHILKQHKDLSDDIKNKILEQIKNIKWHEN</sequence>
<feature type="binding site" evidence="6">
    <location>
        <position position="63"/>
    </location>
    <ligand>
        <name>Zn(2+)</name>
        <dbReference type="ChEBI" id="CHEBI:29105"/>
    </ligand>
</feature>
<dbReference type="PROSITE" id="PS00028">
    <property type="entry name" value="ZINC_FINGER_C2H2_1"/>
    <property type="match status" value="5"/>
</dbReference>
<accession>A0A9N9WRF7</accession>
<feature type="domain" description="C2H2-type" evidence="7">
    <location>
        <begin position="259"/>
        <end position="287"/>
    </location>
</feature>
<evidence type="ECO:0000256" key="6">
    <source>
        <dbReference type="PROSITE-ProRule" id="PRU01263"/>
    </source>
</evidence>
<protein>
    <submittedName>
        <fullName evidence="9">Uncharacterized protein</fullName>
    </submittedName>
</protein>
<evidence type="ECO:0000259" key="8">
    <source>
        <dbReference type="PROSITE" id="PS51915"/>
    </source>
</evidence>
<dbReference type="PROSITE" id="PS51915">
    <property type="entry name" value="ZAD"/>
    <property type="match status" value="1"/>
</dbReference>
<evidence type="ECO:0000256" key="1">
    <source>
        <dbReference type="ARBA" id="ARBA00022723"/>
    </source>
</evidence>
<keyword evidence="2" id="KW-0677">Repeat</keyword>
<name>A0A9N9WRF7_9DIPT</name>
<dbReference type="PROSITE" id="PS50157">
    <property type="entry name" value="ZINC_FINGER_C2H2_2"/>
    <property type="match status" value="4"/>
</dbReference>
<feature type="domain" description="C2H2-type" evidence="7">
    <location>
        <begin position="372"/>
        <end position="395"/>
    </location>
</feature>
<evidence type="ECO:0000256" key="2">
    <source>
        <dbReference type="ARBA" id="ARBA00022737"/>
    </source>
</evidence>
<dbReference type="GO" id="GO:0005634">
    <property type="term" value="C:nucleus"/>
    <property type="evidence" value="ECO:0007669"/>
    <property type="project" value="InterPro"/>
</dbReference>
<dbReference type="InterPro" id="IPR012934">
    <property type="entry name" value="Znf_AD"/>
</dbReference>
<proteinExistence type="predicted"/>
<keyword evidence="1 6" id="KW-0479">Metal-binding</keyword>
<dbReference type="AlphaFoldDB" id="A0A9N9WRF7"/>
<keyword evidence="4 6" id="KW-0862">Zinc</keyword>
<evidence type="ECO:0000256" key="5">
    <source>
        <dbReference type="PROSITE-ProRule" id="PRU00042"/>
    </source>
</evidence>
<feature type="domain" description="C2H2-type" evidence="7">
    <location>
        <begin position="342"/>
        <end position="371"/>
    </location>
</feature>